<keyword evidence="6" id="KW-0109">Calcium transport</keyword>
<keyword evidence="5" id="KW-1003">Cell membrane</keyword>
<keyword evidence="7 17" id="KW-0812">Transmembrane</keyword>
<dbReference type="InterPro" id="IPR011992">
    <property type="entry name" value="EF-hand-dom_pair"/>
</dbReference>
<protein>
    <recommendedName>
        <fullName evidence="19">EF-hand domain-containing protein</fullName>
    </recommendedName>
</protein>
<keyword evidence="15 17" id="KW-0472">Membrane</keyword>
<keyword evidence="10" id="KW-0106">Calcium</keyword>
<organism evidence="20 21">
    <name type="scientific">Papaver somniferum</name>
    <name type="common">Opium poppy</name>
    <dbReference type="NCBI Taxonomy" id="3469"/>
    <lineage>
        <taxon>Eukaryota</taxon>
        <taxon>Viridiplantae</taxon>
        <taxon>Streptophyta</taxon>
        <taxon>Embryophyta</taxon>
        <taxon>Tracheophyta</taxon>
        <taxon>Spermatophyta</taxon>
        <taxon>Magnoliopsida</taxon>
        <taxon>Ranunculales</taxon>
        <taxon>Papaveraceae</taxon>
        <taxon>Papaveroideae</taxon>
        <taxon>Papaver</taxon>
    </lineage>
</organism>
<evidence type="ECO:0000256" key="8">
    <source>
        <dbReference type="ARBA" id="ARBA00022723"/>
    </source>
</evidence>
<dbReference type="InterPro" id="IPR004713">
    <property type="entry name" value="CaH_exchang"/>
</dbReference>
<dbReference type="SUPFAM" id="SSF47473">
    <property type="entry name" value="EF-hand"/>
    <property type="match status" value="1"/>
</dbReference>
<proteinExistence type="inferred from homology"/>
<comment type="similarity">
    <text evidence="2">Belongs to the Ca(2+):cation antiporter (CaCA) (TC 2.A.19) family.</text>
</comment>
<evidence type="ECO:0000256" key="6">
    <source>
        <dbReference type="ARBA" id="ARBA00022568"/>
    </source>
</evidence>
<dbReference type="OMA" id="HTMKFLS"/>
<dbReference type="SMART" id="SM00054">
    <property type="entry name" value="EFh"/>
    <property type="match status" value="2"/>
</dbReference>
<dbReference type="Proteomes" id="UP000316621">
    <property type="component" value="Chromosome 7"/>
</dbReference>
<evidence type="ECO:0000256" key="1">
    <source>
        <dbReference type="ARBA" id="ARBA00004651"/>
    </source>
</evidence>
<feature type="transmembrane region" description="Helical" evidence="17">
    <location>
        <begin position="566"/>
        <end position="588"/>
    </location>
</feature>
<keyword evidence="13" id="KW-0915">Sodium</keyword>
<evidence type="ECO:0000256" key="12">
    <source>
        <dbReference type="ARBA" id="ARBA00023016"/>
    </source>
</evidence>
<dbReference type="PANTHER" id="PTHR31503">
    <property type="entry name" value="VACUOLAR CALCIUM ION TRANSPORTER"/>
    <property type="match status" value="1"/>
</dbReference>
<feature type="transmembrane region" description="Helical" evidence="17">
    <location>
        <begin position="253"/>
        <end position="275"/>
    </location>
</feature>
<keyword evidence="21" id="KW-1185">Reference proteome</keyword>
<evidence type="ECO:0000256" key="16">
    <source>
        <dbReference type="ARBA" id="ARBA00023201"/>
    </source>
</evidence>
<evidence type="ECO:0000256" key="9">
    <source>
        <dbReference type="ARBA" id="ARBA00022737"/>
    </source>
</evidence>
<feature type="transmembrane region" description="Helical" evidence="17">
    <location>
        <begin position="473"/>
        <end position="499"/>
    </location>
</feature>
<feature type="transmembrane region" description="Helical" evidence="17">
    <location>
        <begin position="163"/>
        <end position="191"/>
    </location>
</feature>
<name>A0A4Y7K6S7_PAPSO</name>
<dbReference type="Pfam" id="PF01699">
    <property type="entry name" value="Na_Ca_ex"/>
    <property type="match status" value="2"/>
</dbReference>
<dbReference type="GO" id="GO:0005509">
    <property type="term" value="F:calcium ion binding"/>
    <property type="evidence" value="ECO:0007669"/>
    <property type="project" value="InterPro"/>
</dbReference>
<keyword evidence="14" id="KW-0406">Ion transport</keyword>
<feature type="domain" description="EF-hand" evidence="19">
    <location>
        <begin position="353"/>
        <end position="388"/>
    </location>
</feature>
<dbReference type="Gramene" id="RZC69053">
    <property type="protein sequence ID" value="RZC69053"/>
    <property type="gene ID" value="C5167_032161"/>
</dbReference>
<evidence type="ECO:0000256" key="7">
    <source>
        <dbReference type="ARBA" id="ARBA00022692"/>
    </source>
</evidence>
<keyword evidence="9" id="KW-0677">Repeat</keyword>
<feature type="transmembrane region" description="Helical" evidence="17">
    <location>
        <begin position="224"/>
        <end position="247"/>
    </location>
</feature>
<keyword evidence="16" id="KW-0739">Sodium transport</keyword>
<feature type="transmembrane region" description="Helical" evidence="17">
    <location>
        <begin position="540"/>
        <end position="559"/>
    </location>
</feature>
<dbReference type="Pfam" id="PF13499">
    <property type="entry name" value="EF-hand_7"/>
    <property type="match status" value="1"/>
</dbReference>
<feature type="transmembrane region" description="Helical" evidence="17">
    <location>
        <begin position="511"/>
        <end position="534"/>
    </location>
</feature>
<evidence type="ECO:0000256" key="18">
    <source>
        <dbReference type="SAM" id="SignalP"/>
    </source>
</evidence>
<gene>
    <name evidence="20" type="ORF">C5167_032161</name>
</gene>
<dbReference type="PROSITE" id="PS50222">
    <property type="entry name" value="EF_HAND_2"/>
    <property type="match status" value="2"/>
</dbReference>
<keyword evidence="11 17" id="KW-1133">Transmembrane helix</keyword>
<keyword evidence="18" id="KW-0732">Signal</keyword>
<evidence type="ECO:0000313" key="21">
    <source>
        <dbReference type="Proteomes" id="UP000316621"/>
    </source>
</evidence>
<dbReference type="GO" id="GO:0015369">
    <property type="term" value="F:calcium:proton antiporter activity"/>
    <property type="evidence" value="ECO:0007669"/>
    <property type="project" value="TreeGrafter"/>
</dbReference>
<feature type="transmembrane region" description="Helical" evidence="17">
    <location>
        <begin position="442"/>
        <end position="461"/>
    </location>
</feature>
<evidence type="ECO:0000259" key="19">
    <source>
        <dbReference type="PROSITE" id="PS50222"/>
    </source>
</evidence>
<dbReference type="FunFam" id="1.20.1420.30:FF:000019">
    <property type="entry name" value="Sodium/calcium exchanger NCL2"/>
    <property type="match status" value="1"/>
</dbReference>
<dbReference type="GO" id="GO:0005886">
    <property type="term" value="C:plasma membrane"/>
    <property type="evidence" value="ECO:0007669"/>
    <property type="project" value="UniProtKB-SubCell"/>
</dbReference>
<dbReference type="AlphaFoldDB" id="A0A4Y7K6S7"/>
<evidence type="ECO:0000256" key="15">
    <source>
        <dbReference type="ARBA" id="ARBA00023136"/>
    </source>
</evidence>
<keyword evidence="12" id="KW-0346">Stress response</keyword>
<dbReference type="EMBL" id="CM010721">
    <property type="protein sequence ID" value="RZC69053.1"/>
    <property type="molecule type" value="Genomic_DNA"/>
</dbReference>
<dbReference type="OrthoDB" id="26525at2759"/>
<dbReference type="InterPro" id="IPR004837">
    <property type="entry name" value="NaCa_Exmemb"/>
</dbReference>
<dbReference type="Gene3D" id="1.10.238.10">
    <property type="entry name" value="EF-hand"/>
    <property type="match status" value="1"/>
</dbReference>
<reference evidence="20 21" key="1">
    <citation type="journal article" date="2018" name="Science">
        <title>The opium poppy genome and morphinan production.</title>
        <authorList>
            <person name="Guo L."/>
            <person name="Winzer T."/>
            <person name="Yang X."/>
            <person name="Li Y."/>
            <person name="Ning Z."/>
            <person name="He Z."/>
            <person name="Teodor R."/>
            <person name="Lu Y."/>
            <person name="Bowser T.A."/>
            <person name="Graham I.A."/>
            <person name="Ye K."/>
        </authorList>
    </citation>
    <scope>NUCLEOTIDE SEQUENCE [LARGE SCALE GENOMIC DNA]</scope>
    <source>
        <strain evidence="21">cv. HN1</strain>
        <tissue evidence="20">Leaves</tissue>
    </source>
</reference>
<evidence type="ECO:0000256" key="4">
    <source>
        <dbReference type="ARBA" id="ARBA00022449"/>
    </source>
</evidence>
<evidence type="ECO:0000256" key="10">
    <source>
        <dbReference type="ARBA" id="ARBA00022837"/>
    </source>
</evidence>
<keyword evidence="4" id="KW-0050">Antiport</keyword>
<feature type="transmembrane region" description="Helical" evidence="17">
    <location>
        <begin position="122"/>
        <end position="143"/>
    </location>
</feature>
<accession>A0A4Y7K6S7</accession>
<evidence type="ECO:0000256" key="13">
    <source>
        <dbReference type="ARBA" id="ARBA00023053"/>
    </source>
</evidence>
<evidence type="ECO:0000256" key="5">
    <source>
        <dbReference type="ARBA" id="ARBA00022475"/>
    </source>
</evidence>
<dbReference type="GO" id="GO:0006874">
    <property type="term" value="P:intracellular calcium ion homeostasis"/>
    <property type="evidence" value="ECO:0007669"/>
    <property type="project" value="TreeGrafter"/>
</dbReference>
<dbReference type="CDD" id="cd00051">
    <property type="entry name" value="EFh"/>
    <property type="match status" value="1"/>
</dbReference>
<feature type="signal peptide" evidence="18">
    <location>
        <begin position="1"/>
        <end position="24"/>
    </location>
</feature>
<feature type="domain" description="EF-hand" evidence="19">
    <location>
        <begin position="313"/>
        <end position="348"/>
    </location>
</feature>
<dbReference type="GO" id="GO:0006814">
    <property type="term" value="P:sodium ion transport"/>
    <property type="evidence" value="ECO:0007669"/>
    <property type="project" value="UniProtKB-KW"/>
</dbReference>
<evidence type="ECO:0000256" key="14">
    <source>
        <dbReference type="ARBA" id="ARBA00023065"/>
    </source>
</evidence>
<dbReference type="PANTHER" id="PTHR31503:SF36">
    <property type="entry name" value="SODIUM_CALCIUM EXCHANGER MEMBRANE REGION DOMAIN-CONTAINING PROTEIN"/>
    <property type="match status" value="1"/>
</dbReference>
<feature type="chain" id="PRO_5021266864" description="EF-hand domain-containing protein" evidence="18">
    <location>
        <begin position="25"/>
        <end position="595"/>
    </location>
</feature>
<evidence type="ECO:0000256" key="2">
    <source>
        <dbReference type="ARBA" id="ARBA00008170"/>
    </source>
</evidence>
<dbReference type="InterPro" id="IPR002048">
    <property type="entry name" value="EF_hand_dom"/>
</dbReference>
<feature type="transmembrane region" description="Helical" evidence="17">
    <location>
        <begin position="86"/>
        <end position="110"/>
    </location>
</feature>
<evidence type="ECO:0000313" key="20">
    <source>
        <dbReference type="EMBL" id="RZC69053.1"/>
    </source>
</evidence>
<comment type="subcellular location">
    <subcellularLocation>
        <location evidence="1">Cell membrane</location>
        <topology evidence="1">Multi-pass membrane protein</topology>
    </subcellularLocation>
</comment>
<sequence>MAENTKSLFFFLSTLLLLAGQTQGRIISKISSPTSFSESGLVSNGIDNVEKQDSYITLNTLVSSSSSESPPLTNNSKVEETCEQTYGFLPCTTTAMGNLFLILVYGYLMFTAASFLSNGSELLLEILGPGIIGGLFLPVLGALPDALLILVSGLSGSTEVAQSQVLVGMGLLAGSTVMLLTVLWGSCVIIGKCDIEDSRAKDSKDTRGLSLTESGVSTDIWTSYAARIMAVSIIPFVIVQLPAIFHTNSGRRLAVLISLIVAVTLLVSYCVFQIFQPWIQERKMAYAKHKHVIAGLLKHMHGLDRFLTDDGEPDEEVIRKLFKTIDENGDAYLSDLELRALIIGIRFDEIDLNKEDAVKKLLRDFDTSGDSQVDEKEFIEGISKWLKEAKRSVTSANSSTPRASNLVTAFHRQTKEEHDLLGNQGDEAEEGADKPKFTSYKAVGMLLLGTAIAAAFADPLVDAVDNFSTATSIPSFFISFIALPLATNSSEAVSALIFASRKKQRTASLTFSEIYGAVTMNNILCLSVFLSLVYVRHLTWDFSAEVLVILIVCVMMGLFGSFRTTFPLWTCSIAFLLYPFSLALVYVLDYVFGWS</sequence>
<evidence type="ECO:0000256" key="11">
    <source>
        <dbReference type="ARBA" id="ARBA00022989"/>
    </source>
</evidence>
<keyword evidence="8" id="KW-0479">Metal-binding</keyword>
<keyword evidence="3" id="KW-0813">Transport</keyword>
<evidence type="ECO:0000256" key="3">
    <source>
        <dbReference type="ARBA" id="ARBA00022448"/>
    </source>
</evidence>
<evidence type="ECO:0000256" key="17">
    <source>
        <dbReference type="SAM" id="Phobius"/>
    </source>
</evidence>